<gene>
    <name evidence="4" type="ORF">BN1211_5732</name>
    <name evidence="5" type="ORF">CYBJADRAFT_133061</name>
</gene>
<feature type="transmembrane region" description="Helical" evidence="3">
    <location>
        <begin position="42"/>
        <end position="72"/>
    </location>
</feature>
<dbReference type="InterPro" id="IPR036259">
    <property type="entry name" value="MFS_trans_sf"/>
</dbReference>
<dbReference type="Pfam" id="PF07690">
    <property type="entry name" value="MFS_1"/>
    <property type="match status" value="1"/>
</dbReference>
<dbReference type="AlphaFoldDB" id="A0A0H5C8X5"/>
<feature type="transmembrane region" description="Helical" evidence="3">
    <location>
        <begin position="204"/>
        <end position="224"/>
    </location>
</feature>
<reference evidence="4" key="1">
    <citation type="submission" date="2014-12" db="EMBL/GenBank/DDBJ databases">
        <authorList>
            <person name="Jaenicke S."/>
        </authorList>
    </citation>
    <scope>NUCLEOTIDE SEQUENCE [LARGE SCALE GENOMIC DNA]</scope>
    <source>
        <strain evidence="4">CBS1600</strain>
    </source>
</reference>
<protein>
    <submittedName>
        <fullName evidence="5">MFS general substrate transporter</fullName>
    </submittedName>
</protein>
<dbReference type="GeneID" id="30987486"/>
<keyword evidence="3" id="KW-0812">Transmembrane</keyword>
<feature type="transmembrane region" description="Helical" evidence="3">
    <location>
        <begin position="172"/>
        <end position="192"/>
    </location>
</feature>
<keyword evidence="3" id="KW-1133">Transmembrane helix</keyword>
<dbReference type="Gene3D" id="1.20.1250.20">
    <property type="entry name" value="MFS general substrate transporter like domains"/>
    <property type="match status" value="2"/>
</dbReference>
<accession>A0A0H5C8X5</accession>
<dbReference type="EMBL" id="CDQK01000007">
    <property type="protein sequence ID" value="CEP24815.1"/>
    <property type="molecule type" value="Genomic_DNA"/>
</dbReference>
<proteinExistence type="inferred from homology"/>
<feature type="transmembrane region" description="Helical" evidence="3">
    <location>
        <begin position="350"/>
        <end position="374"/>
    </location>
</feature>
<evidence type="ECO:0000256" key="3">
    <source>
        <dbReference type="SAM" id="Phobius"/>
    </source>
</evidence>
<comment type="similarity">
    <text evidence="2">Belongs to the major facilitator superfamily. Monocarboxylate porter (TC 2.A.1.13) family.</text>
</comment>
<keyword evidence="3" id="KW-0472">Membrane</keyword>
<dbReference type="InterPro" id="IPR011701">
    <property type="entry name" value="MFS"/>
</dbReference>
<evidence type="ECO:0000313" key="7">
    <source>
        <dbReference type="Proteomes" id="UP000094389"/>
    </source>
</evidence>
<organism evidence="4 6">
    <name type="scientific">Cyberlindnera jadinii (strain ATCC 18201 / CBS 1600 / BCRC 20928 / JCM 3617 / NBRC 0987 / NRRL Y-1542)</name>
    <name type="common">Torula yeast</name>
    <name type="synonym">Candida utilis</name>
    <dbReference type="NCBI Taxonomy" id="983966"/>
    <lineage>
        <taxon>Eukaryota</taxon>
        <taxon>Fungi</taxon>
        <taxon>Dikarya</taxon>
        <taxon>Ascomycota</taxon>
        <taxon>Saccharomycotina</taxon>
        <taxon>Saccharomycetes</taxon>
        <taxon>Phaffomycetales</taxon>
        <taxon>Phaffomycetaceae</taxon>
        <taxon>Cyberlindnera</taxon>
    </lineage>
</organism>
<feature type="transmembrane region" description="Helical" evidence="3">
    <location>
        <begin position="321"/>
        <end position="344"/>
    </location>
</feature>
<evidence type="ECO:0000313" key="4">
    <source>
        <dbReference type="EMBL" id="CEP24815.1"/>
    </source>
</evidence>
<accession>A0A1E4RTU6</accession>
<feature type="transmembrane region" description="Helical" evidence="3">
    <location>
        <begin position="386"/>
        <end position="406"/>
    </location>
</feature>
<dbReference type="GO" id="GO:0022857">
    <property type="term" value="F:transmembrane transporter activity"/>
    <property type="evidence" value="ECO:0007669"/>
    <property type="project" value="InterPro"/>
</dbReference>
<dbReference type="EMBL" id="KV453952">
    <property type="protein sequence ID" value="ODV70697.1"/>
    <property type="molecule type" value="Genomic_DNA"/>
</dbReference>
<dbReference type="Proteomes" id="UP000094389">
    <property type="component" value="Unassembled WGS sequence"/>
</dbReference>
<dbReference type="GO" id="GO:0016020">
    <property type="term" value="C:membrane"/>
    <property type="evidence" value="ECO:0007669"/>
    <property type="project" value="UniProtKB-SubCell"/>
</dbReference>
<evidence type="ECO:0000313" key="6">
    <source>
        <dbReference type="Proteomes" id="UP000038830"/>
    </source>
</evidence>
<dbReference type="InterPro" id="IPR050327">
    <property type="entry name" value="Proton-linked_MCT"/>
</dbReference>
<sequence>MNKEVVSTECIPVISTQPSNKDDYDGNYHPDDYIDAAPDGGYGWWCCAGVAMMNFATWGANSSFGVMLSFYLQDDEFPGGDATLYALMMGLLMFFTLATISFASIGLYKFGYRPTVWVGIIVQLGAYLGASFARTMVQLIMTQGVLLGLAIGIIFGANSIVLPSWFLRRRAIALGISQAGIGIGGIVFSLSTNAIIHKTGDHKWALRFLGIVSFAICASTSFIIKPRIPKNDKHLNEAEQQSSLLKVIKSVLDYKMLKSFPLQLITVWVAFTNASYIVCLFSLSNYAVSIGLNETQATTITVLFNLSQAVGRPLTGYLCEVFGRVNFSLMGTLYICILTLCWWINVHSYASLICFALAMGLFVGVSSVSWSPLVVDVVGMNSFASASSWVCFWMASGSLIAEVVAVNLRDYSLQSHSPYFYCQLFVGSMYCFSTMVLIPYREWRIRRMLNQWKKQSMESDREYQYEELLTDNSPRSYIKRALLNVKI</sequence>
<dbReference type="Proteomes" id="UP000038830">
    <property type="component" value="Unassembled WGS sequence"/>
</dbReference>
<dbReference type="OrthoDB" id="2213137at2759"/>
<dbReference type="SUPFAM" id="SSF103473">
    <property type="entry name" value="MFS general substrate transporter"/>
    <property type="match status" value="1"/>
</dbReference>
<comment type="subcellular location">
    <subcellularLocation>
        <location evidence="1">Membrane</location>
        <topology evidence="1">Multi-pass membrane protein</topology>
    </subcellularLocation>
</comment>
<feature type="transmembrane region" description="Helical" evidence="3">
    <location>
        <begin position="114"/>
        <end position="133"/>
    </location>
</feature>
<dbReference type="PANTHER" id="PTHR11360">
    <property type="entry name" value="MONOCARBOXYLATE TRANSPORTER"/>
    <property type="match status" value="1"/>
</dbReference>
<feature type="transmembrane region" description="Helical" evidence="3">
    <location>
        <begin position="84"/>
        <end position="108"/>
    </location>
</feature>
<dbReference type="RefSeq" id="XP_020067736.1">
    <property type="nucleotide sequence ID" value="XM_020213090.1"/>
</dbReference>
<evidence type="ECO:0000256" key="1">
    <source>
        <dbReference type="ARBA" id="ARBA00004141"/>
    </source>
</evidence>
<feature type="transmembrane region" description="Helical" evidence="3">
    <location>
        <begin position="260"/>
        <end position="283"/>
    </location>
</feature>
<reference evidence="5 7" key="3">
    <citation type="journal article" date="2016" name="Proc. Natl. Acad. Sci. U.S.A.">
        <title>Comparative genomics of biotechnologically important yeasts.</title>
        <authorList>
            <person name="Riley R."/>
            <person name="Haridas S."/>
            <person name="Wolfe K.H."/>
            <person name="Lopes M.R."/>
            <person name="Hittinger C.T."/>
            <person name="Goeker M."/>
            <person name="Salamov A.A."/>
            <person name="Wisecaver J.H."/>
            <person name="Long T.M."/>
            <person name="Calvey C.H."/>
            <person name="Aerts A.L."/>
            <person name="Barry K.W."/>
            <person name="Choi C."/>
            <person name="Clum A."/>
            <person name="Coughlan A.Y."/>
            <person name="Deshpande S."/>
            <person name="Douglass A.P."/>
            <person name="Hanson S.J."/>
            <person name="Klenk H.-P."/>
            <person name="LaButti K.M."/>
            <person name="Lapidus A."/>
            <person name="Lindquist E.A."/>
            <person name="Lipzen A.M."/>
            <person name="Meier-Kolthoff J.P."/>
            <person name="Ohm R.A."/>
            <person name="Otillar R.P."/>
            <person name="Pangilinan J.L."/>
            <person name="Peng Y."/>
            <person name="Rokas A."/>
            <person name="Rosa C.A."/>
            <person name="Scheuner C."/>
            <person name="Sibirny A.A."/>
            <person name="Slot J.C."/>
            <person name="Stielow J.B."/>
            <person name="Sun H."/>
            <person name="Kurtzman C.P."/>
            <person name="Blackwell M."/>
            <person name="Grigoriev I.V."/>
            <person name="Jeffries T.W."/>
        </authorList>
    </citation>
    <scope>NUCLEOTIDE SEQUENCE [LARGE SCALE GENOMIC DNA]</scope>
    <source>
        <strain evidence="7">ATCC 18201 / CBS 1600 / BCRC 20928 / JCM 3617 / NBRC 0987 / NRRL Y-1542</strain>
        <strain evidence="5">NRRL Y-1542</strain>
    </source>
</reference>
<evidence type="ECO:0000313" key="5">
    <source>
        <dbReference type="EMBL" id="ODV70697.1"/>
    </source>
</evidence>
<reference evidence="6" key="2">
    <citation type="journal article" date="2015" name="J. Biotechnol.">
        <title>The structure of the Cyberlindnera jadinii genome and its relation to Candida utilis analyzed by the occurrence of single nucleotide polymorphisms.</title>
        <authorList>
            <person name="Rupp O."/>
            <person name="Brinkrolf K."/>
            <person name="Buerth C."/>
            <person name="Kunigo M."/>
            <person name="Schneider J."/>
            <person name="Jaenicke S."/>
            <person name="Goesmann A."/>
            <person name="Puehler A."/>
            <person name="Jaeger K.-E."/>
            <person name="Ernst J.F."/>
        </authorList>
    </citation>
    <scope>NUCLEOTIDE SEQUENCE [LARGE SCALE GENOMIC DNA]</scope>
    <source>
        <strain evidence="6">ATCC 18201 / CBS 1600 / BCRC 20928 / JCM 3617 / NBRC 0987 / NRRL Y-1542</strain>
    </source>
</reference>
<evidence type="ECO:0000256" key="2">
    <source>
        <dbReference type="ARBA" id="ARBA00006727"/>
    </source>
</evidence>
<name>A0A0H5C8X5_CYBJN</name>
<keyword evidence="7" id="KW-1185">Reference proteome</keyword>
<feature type="transmembrane region" description="Helical" evidence="3">
    <location>
        <begin position="145"/>
        <end position="166"/>
    </location>
</feature>
<dbReference type="PANTHER" id="PTHR11360:SF315">
    <property type="entry name" value="TRANSPORTER MCH2-RELATED"/>
    <property type="match status" value="1"/>
</dbReference>
<feature type="transmembrane region" description="Helical" evidence="3">
    <location>
        <begin position="418"/>
        <end position="440"/>
    </location>
</feature>
<dbReference type="OMA" id="AWTFRIM"/>